<evidence type="ECO:0000256" key="3">
    <source>
        <dbReference type="ARBA" id="ARBA00023163"/>
    </source>
</evidence>
<evidence type="ECO:0000256" key="1">
    <source>
        <dbReference type="ARBA" id="ARBA00023015"/>
    </source>
</evidence>
<dbReference type="Pfam" id="PF00440">
    <property type="entry name" value="TetR_N"/>
    <property type="match status" value="1"/>
</dbReference>
<dbReference type="GO" id="GO:0003700">
    <property type="term" value="F:DNA-binding transcription factor activity"/>
    <property type="evidence" value="ECO:0007669"/>
    <property type="project" value="TreeGrafter"/>
</dbReference>
<reference evidence="6 7" key="1">
    <citation type="submission" date="2018-01" db="EMBL/GenBank/DDBJ databases">
        <title>Glutamicibacter soli strain NHPC-3 Whole genome sequence and assembly.</title>
        <authorList>
            <person name="Choudhury P."/>
            <person name="Gupta D."/>
            <person name="Sengupta K."/>
            <person name="Jawed A."/>
            <person name="Sultana N."/>
            <person name="Saha P."/>
        </authorList>
    </citation>
    <scope>NUCLEOTIDE SEQUENCE [LARGE SCALE GENOMIC DNA]</scope>
    <source>
        <strain evidence="6 7">NHPC-3</strain>
    </source>
</reference>
<evidence type="ECO:0000256" key="4">
    <source>
        <dbReference type="PROSITE-ProRule" id="PRU00335"/>
    </source>
</evidence>
<dbReference type="PANTHER" id="PTHR30055">
    <property type="entry name" value="HTH-TYPE TRANSCRIPTIONAL REGULATOR RUTR"/>
    <property type="match status" value="1"/>
</dbReference>
<organism evidence="6 7">
    <name type="scientific">Glutamicibacter soli</name>
    <dbReference type="NCBI Taxonomy" id="453836"/>
    <lineage>
        <taxon>Bacteria</taxon>
        <taxon>Bacillati</taxon>
        <taxon>Actinomycetota</taxon>
        <taxon>Actinomycetes</taxon>
        <taxon>Micrococcales</taxon>
        <taxon>Micrococcaceae</taxon>
        <taxon>Glutamicibacter</taxon>
    </lineage>
</organism>
<feature type="DNA-binding region" description="H-T-H motif" evidence="4">
    <location>
        <begin position="46"/>
        <end position="65"/>
    </location>
</feature>
<gene>
    <name evidence="6" type="ORF">C1H84_05555</name>
</gene>
<accession>A0A365YLH0</accession>
<dbReference type="GO" id="GO:0000976">
    <property type="term" value="F:transcription cis-regulatory region binding"/>
    <property type="evidence" value="ECO:0007669"/>
    <property type="project" value="TreeGrafter"/>
</dbReference>
<dbReference type="InterPro" id="IPR009057">
    <property type="entry name" value="Homeodomain-like_sf"/>
</dbReference>
<dbReference type="EMBL" id="POAF01000002">
    <property type="protein sequence ID" value="RBM02893.1"/>
    <property type="molecule type" value="Genomic_DNA"/>
</dbReference>
<dbReference type="SUPFAM" id="SSF46689">
    <property type="entry name" value="Homeodomain-like"/>
    <property type="match status" value="1"/>
</dbReference>
<keyword evidence="3" id="KW-0804">Transcription</keyword>
<evidence type="ECO:0000256" key="2">
    <source>
        <dbReference type="ARBA" id="ARBA00023125"/>
    </source>
</evidence>
<feature type="domain" description="HTH tetR-type" evidence="5">
    <location>
        <begin position="23"/>
        <end position="83"/>
    </location>
</feature>
<dbReference type="PROSITE" id="PS50977">
    <property type="entry name" value="HTH_TETR_2"/>
    <property type="match status" value="1"/>
</dbReference>
<dbReference type="PANTHER" id="PTHR30055:SF238">
    <property type="entry name" value="MYCOFACTOCIN BIOSYNTHESIS TRANSCRIPTIONAL REGULATOR MFTR-RELATED"/>
    <property type="match status" value="1"/>
</dbReference>
<dbReference type="Proteomes" id="UP000252167">
    <property type="component" value="Unassembled WGS sequence"/>
</dbReference>
<keyword evidence="2 4" id="KW-0238">DNA-binding</keyword>
<name>A0A365YLH0_9MICC</name>
<dbReference type="RefSeq" id="WP_113606789.1">
    <property type="nucleotide sequence ID" value="NZ_POAF01000002.1"/>
</dbReference>
<dbReference type="InterPro" id="IPR050109">
    <property type="entry name" value="HTH-type_TetR-like_transc_reg"/>
</dbReference>
<dbReference type="InterPro" id="IPR001647">
    <property type="entry name" value="HTH_TetR"/>
</dbReference>
<dbReference type="AlphaFoldDB" id="A0A365YLH0"/>
<keyword evidence="1" id="KW-0805">Transcription regulation</keyword>
<keyword evidence="7" id="KW-1185">Reference proteome</keyword>
<comment type="caution">
    <text evidence="6">The sequence shown here is derived from an EMBL/GenBank/DDBJ whole genome shotgun (WGS) entry which is preliminary data.</text>
</comment>
<dbReference type="Gene3D" id="1.10.357.10">
    <property type="entry name" value="Tetracycline Repressor, domain 2"/>
    <property type="match status" value="1"/>
</dbReference>
<evidence type="ECO:0000259" key="5">
    <source>
        <dbReference type="PROSITE" id="PS50977"/>
    </source>
</evidence>
<sequence>MDNSAKDDPAAKGKGPHLSARMLKTRLAITRQARTLTAEHGYNGFTVEQLCEHVGISRRTFFNYFPTKLDAVFGHDTDEIPEGAVERFMAARPEGLTGISPTLLADLVELALEQLTHDEQAIVSTHGFFSVIHREPELLQRMMQVGPEKEAEFLQLMATREGVEPDDPQLVVLVHILHLAVMKSVDRYVKGSGERSITEEFLEYMEKARNILAQPLTRPNP</sequence>
<evidence type="ECO:0000313" key="6">
    <source>
        <dbReference type="EMBL" id="RBM02893.1"/>
    </source>
</evidence>
<proteinExistence type="predicted"/>
<evidence type="ECO:0000313" key="7">
    <source>
        <dbReference type="Proteomes" id="UP000252167"/>
    </source>
</evidence>
<protein>
    <recommendedName>
        <fullName evidence="5">HTH tetR-type domain-containing protein</fullName>
    </recommendedName>
</protein>